<dbReference type="Pfam" id="PF01371">
    <property type="entry name" value="Trp_repressor"/>
    <property type="match status" value="1"/>
</dbReference>
<gene>
    <name evidence="1" type="ORF">UT17_C0003G0129</name>
</gene>
<sequence>MTKVSGLPLRPDVWNRVLELFVSTLANQTNNKKLSEFFDDFFSPTEKIMFAKRLAAAVLLAKNHDYQSIHEILRISPPTIAKLSLKIKYGGEGLKPVIEDIFKKEANQIVWKEIESLFDLPTKGNIKSPERFKRNLKREQKIREIKSEF</sequence>
<evidence type="ECO:0000313" key="1">
    <source>
        <dbReference type="EMBL" id="KKQ92106.1"/>
    </source>
</evidence>
<dbReference type="AlphaFoldDB" id="A0A0G0PRZ5"/>
<accession>A0A0G0PRZ5</accession>
<dbReference type="SUPFAM" id="SSF48295">
    <property type="entry name" value="TrpR-like"/>
    <property type="match status" value="1"/>
</dbReference>
<comment type="caution">
    <text evidence="1">The sequence shown here is derived from an EMBL/GenBank/DDBJ whole genome shotgun (WGS) entry which is preliminary data.</text>
</comment>
<evidence type="ECO:0008006" key="3">
    <source>
        <dbReference type="Google" id="ProtNLM"/>
    </source>
</evidence>
<dbReference type="GO" id="GO:0043565">
    <property type="term" value="F:sequence-specific DNA binding"/>
    <property type="evidence" value="ECO:0007669"/>
    <property type="project" value="InterPro"/>
</dbReference>
<proteinExistence type="predicted"/>
<dbReference type="InterPro" id="IPR000831">
    <property type="entry name" value="Trp_repress"/>
</dbReference>
<protein>
    <recommendedName>
        <fullName evidence="3">TrpR like protein, YerC/YecD</fullName>
    </recommendedName>
</protein>
<dbReference type="InterPro" id="IPR010921">
    <property type="entry name" value="Trp_repressor/repl_initiator"/>
</dbReference>
<dbReference type="EMBL" id="LBVU01000003">
    <property type="protein sequence ID" value="KKQ92106.1"/>
    <property type="molecule type" value="Genomic_DNA"/>
</dbReference>
<dbReference type="GO" id="GO:0003700">
    <property type="term" value="F:DNA-binding transcription factor activity"/>
    <property type="evidence" value="ECO:0007669"/>
    <property type="project" value="InterPro"/>
</dbReference>
<name>A0A0G0PRZ5_9BACT</name>
<organism evidence="1 2">
    <name type="scientific">Candidatus Woesebacteria bacterium GW2011_GWB1_39_10</name>
    <dbReference type="NCBI Taxonomy" id="1618572"/>
    <lineage>
        <taxon>Bacteria</taxon>
        <taxon>Candidatus Woeseibacteriota</taxon>
    </lineage>
</organism>
<evidence type="ECO:0000313" key="2">
    <source>
        <dbReference type="Proteomes" id="UP000034774"/>
    </source>
</evidence>
<dbReference type="InterPro" id="IPR038116">
    <property type="entry name" value="TrpR-like_sf"/>
</dbReference>
<dbReference type="Proteomes" id="UP000034774">
    <property type="component" value="Unassembled WGS sequence"/>
</dbReference>
<dbReference type="STRING" id="1618572.UT17_C0003G0129"/>
<dbReference type="Gene3D" id="1.10.1270.10">
    <property type="entry name" value="TrpR-like"/>
    <property type="match status" value="1"/>
</dbReference>
<reference evidence="1 2" key="1">
    <citation type="journal article" date="2015" name="Nature">
        <title>rRNA introns, odd ribosomes, and small enigmatic genomes across a large radiation of phyla.</title>
        <authorList>
            <person name="Brown C.T."/>
            <person name="Hug L.A."/>
            <person name="Thomas B.C."/>
            <person name="Sharon I."/>
            <person name="Castelle C.J."/>
            <person name="Singh A."/>
            <person name="Wilkins M.J."/>
            <person name="Williams K.H."/>
            <person name="Banfield J.F."/>
        </authorList>
    </citation>
    <scope>NUCLEOTIDE SEQUENCE [LARGE SCALE GENOMIC DNA]</scope>
</reference>